<dbReference type="Pfam" id="PF13439">
    <property type="entry name" value="Glyco_transf_4"/>
    <property type="match status" value="1"/>
</dbReference>
<gene>
    <name evidence="6" type="ORF">ACFFSA_13840</name>
</gene>
<keyword evidence="7" id="KW-1185">Reference proteome</keyword>
<keyword evidence="2 6" id="KW-0808">Transferase</keyword>
<dbReference type="SUPFAM" id="SSF53756">
    <property type="entry name" value="UDP-Glycosyltransferase/glycogen phosphorylase"/>
    <property type="match status" value="1"/>
</dbReference>
<dbReference type="EC" id="2.4.-.-" evidence="6"/>
<organism evidence="6 7">
    <name type="scientific">Nonomuraea helvata</name>
    <dbReference type="NCBI Taxonomy" id="37484"/>
    <lineage>
        <taxon>Bacteria</taxon>
        <taxon>Bacillati</taxon>
        <taxon>Actinomycetota</taxon>
        <taxon>Actinomycetes</taxon>
        <taxon>Streptosporangiales</taxon>
        <taxon>Streptosporangiaceae</taxon>
        <taxon>Nonomuraea</taxon>
    </lineage>
</organism>
<evidence type="ECO:0000259" key="5">
    <source>
        <dbReference type="Pfam" id="PF13439"/>
    </source>
</evidence>
<sequence length="504" mass="54617">MRALARKGKSAMRRLYRGYNRRKAQNAPPPSTGQVRILLLHAYGMGGTIRTVFNLASYLAREHDVEIVSILKEAEEPFFPIDPRVKFRFIDDRLNPSPDPLRAMLSKMPSRLIPKDETAYHRFNLWTDLKLARYIRSLDTGVLMATRPGLNLVMAQLAQPGVITIGQEHVALRTQAESMQELIKWRYRRLDALVTLTKADLRDYRQTLPKKPRKLARIPNAVPPMNGDVSKLDAKVAVAVGRMTRIKGFHRLITAWETVAAAHPDWKLRIYGAGPQEENLAQQIREAGLEDKVELPGPTSDVGAELEKASIFVLSSRHEGFPMTILEAMGKGLAIVSFNSPHGPKEMITHEVDGLLVKPRTNANLAESIIRVIEDEQLRRSLAAGALETARTYDVDAVGEQWDALLAELLARRDGTYVRPERPATEPSPDGAASAGPDGGAARAPGQDGAATSSPGQDGAAISGPGQDGAAASAPGSGEAAVAVPGRSGQPGPARPSDAPSPSP</sequence>
<dbReference type="CDD" id="cd03820">
    <property type="entry name" value="GT4_AmsD-like"/>
    <property type="match status" value="1"/>
</dbReference>
<accession>A0ABV5RXJ3</accession>
<evidence type="ECO:0000256" key="3">
    <source>
        <dbReference type="SAM" id="MobiDB-lite"/>
    </source>
</evidence>
<evidence type="ECO:0000313" key="7">
    <source>
        <dbReference type="Proteomes" id="UP001589532"/>
    </source>
</evidence>
<dbReference type="PANTHER" id="PTHR12526">
    <property type="entry name" value="GLYCOSYLTRANSFERASE"/>
    <property type="match status" value="1"/>
</dbReference>
<dbReference type="Proteomes" id="UP001589532">
    <property type="component" value="Unassembled WGS sequence"/>
</dbReference>
<dbReference type="Pfam" id="PF00534">
    <property type="entry name" value="Glycos_transf_1"/>
    <property type="match status" value="1"/>
</dbReference>
<name>A0ABV5RXJ3_9ACTN</name>
<evidence type="ECO:0000313" key="6">
    <source>
        <dbReference type="EMBL" id="MFB9624164.1"/>
    </source>
</evidence>
<dbReference type="RefSeq" id="WP_344995875.1">
    <property type="nucleotide sequence ID" value="NZ_BAAAXV010000008.1"/>
</dbReference>
<feature type="domain" description="Glycosyltransferase subfamily 4-like N-terminal" evidence="5">
    <location>
        <begin position="45"/>
        <end position="223"/>
    </location>
</feature>
<evidence type="ECO:0000259" key="4">
    <source>
        <dbReference type="Pfam" id="PF00534"/>
    </source>
</evidence>
<dbReference type="PANTHER" id="PTHR12526:SF627">
    <property type="entry name" value="D-RHAMNOSYLTRANSFERASE WBPZ"/>
    <property type="match status" value="1"/>
</dbReference>
<evidence type="ECO:0000256" key="1">
    <source>
        <dbReference type="ARBA" id="ARBA00022676"/>
    </source>
</evidence>
<dbReference type="InterPro" id="IPR028098">
    <property type="entry name" value="Glyco_trans_4-like_N"/>
</dbReference>
<keyword evidence="1 6" id="KW-0328">Glycosyltransferase</keyword>
<dbReference type="InterPro" id="IPR001296">
    <property type="entry name" value="Glyco_trans_1"/>
</dbReference>
<protein>
    <submittedName>
        <fullName evidence="6">Glycosyltransferase</fullName>
        <ecNumber evidence="6">2.4.-.-</ecNumber>
    </submittedName>
</protein>
<evidence type="ECO:0000256" key="2">
    <source>
        <dbReference type="ARBA" id="ARBA00022679"/>
    </source>
</evidence>
<dbReference type="Gene3D" id="3.40.50.2000">
    <property type="entry name" value="Glycogen Phosphorylase B"/>
    <property type="match status" value="2"/>
</dbReference>
<feature type="compositionally biased region" description="Low complexity" evidence="3">
    <location>
        <begin position="463"/>
        <end position="498"/>
    </location>
</feature>
<dbReference type="EMBL" id="JBHMBW010000011">
    <property type="protein sequence ID" value="MFB9624164.1"/>
    <property type="molecule type" value="Genomic_DNA"/>
</dbReference>
<feature type="compositionally biased region" description="Low complexity" evidence="3">
    <location>
        <begin position="429"/>
        <end position="451"/>
    </location>
</feature>
<reference evidence="6 7" key="1">
    <citation type="submission" date="2024-09" db="EMBL/GenBank/DDBJ databases">
        <authorList>
            <person name="Sun Q."/>
            <person name="Mori K."/>
        </authorList>
    </citation>
    <scope>NUCLEOTIDE SEQUENCE [LARGE SCALE GENOMIC DNA]</scope>
    <source>
        <strain evidence="6 7">JCM 3143</strain>
    </source>
</reference>
<feature type="region of interest" description="Disordered" evidence="3">
    <location>
        <begin position="417"/>
        <end position="504"/>
    </location>
</feature>
<feature type="domain" description="Glycosyl transferase family 1" evidence="4">
    <location>
        <begin position="232"/>
        <end position="385"/>
    </location>
</feature>
<comment type="caution">
    <text evidence="6">The sequence shown here is derived from an EMBL/GenBank/DDBJ whole genome shotgun (WGS) entry which is preliminary data.</text>
</comment>
<dbReference type="GO" id="GO:0016757">
    <property type="term" value="F:glycosyltransferase activity"/>
    <property type="evidence" value="ECO:0007669"/>
    <property type="project" value="UniProtKB-KW"/>
</dbReference>
<proteinExistence type="predicted"/>